<evidence type="ECO:0000256" key="4">
    <source>
        <dbReference type="ARBA" id="ARBA00022692"/>
    </source>
</evidence>
<evidence type="ECO:0000259" key="8">
    <source>
        <dbReference type="PROSITE" id="PS50928"/>
    </source>
</evidence>
<dbReference type="EMBL" id="DTCK01000016">
    <property type="protein sequence ID" value="HGQ35681.1"/>
    <property type="molecule type" value="Genomic_DNA"/>
</dbReference>
<accession>A0A7C4JL46</accession>
<keyword evidence="5 7" id="KW-1133">Transmembrane helix</keyword>
<dbReference type="InterPro" id="IPR035906">
    <property type="entry name" value="MetI-like_sf"/>
</dbReference>
<comment type="similarity">
    <text evidence="7">Belongs to the binding-protein-dependent transport system permease family.</text>
</comment>
<keyword evidence="2 7" id="KW-0813">Transport</keyword>
<evidence type="ECO:0000256" key="7">
    <source>
        <dbReference type="RuleBase" id="RU363032"/>
    </source>
</evidence>
<feature type="transmembrane region" description="Helical" evidence="7">
    <location>
        <begin position="12"/>
        <end position="31"/>
    </location>
</feature>
<evidence type="ECO:0000256" key="1">
    <source>
        <dbReference type="ARBA" id="ARBA00004651"/>
    </source>
</evidence>
<evidence type="ECO:0000256" key="5">
    <source>
        <dbReference type="ARBA" id="ARBA00022989"/>
    </source>
</evidence>
<dbReference type="GO" id="GO:0005886">
    <property type="term" value="C:plasma membrane"/>
    <property type="evidence" value="ECO:0007669"/>
    <property type="project" value="UniProtKB-SubCell"/>
</dbReference>
<dbReference type="CDD" id="cd06261">
    <property type="entry name" value="TM_PBP2"/>
    <property type="match status" value="1"/>
</dbReference>
<feature type="transmembrane region" description="Helical" evidence="7">
    <location>
        <begin position="304"/>
        <end position="325"/>
    </location>
</feature>
<dbReference type="Pfam" id="PF19300">
    <property type="entry name" value="BPD_transp_1_N"/>
    <property type="match status" value="1"/>
</dbReference>
<dbReference type="Pfam" id="PF00528">
    <property type="entry name" value="BPD_transp_1"/>
    <property type="match status" value="1"/>
</dbReference>
<feature type="transmembrane region" description="Helical" evidence="7">
    <location>
        <begin position="174"/>
        <end position="192"/>
    </location>
</feature>
<feature type="transmembrane region" description="Helical" evidence="7">
    <location>
        <begin position="136"/>
        <end position="162"/>
    </location>
</feature>
<protein>
    <submittedName>
        <fullName evidence="10">ABC transporter permease</fullName>
    </submittedName>
</protein>
<dbReference type="EMBL" id="DTBD01000032">
    <property type="protein sequence ID" value="HGQ64433.1"/>
    <property type="molecule type" value="Genomic_DNA"/>
</dbReference>
<proteinExistence type="inferred from homology"/>
<dbReference type="PROSITE" id="PS50928">
    <property type="entry name" value="ABC_TM1"/>
    <property type="match status" value="1"/>
</dbReference>
<feature type="transmembrane region" description="Helical" evidence="7">
    <location>
        <begin position="256"/>
        <end position="277"/>
    </location>
</feature>
<comment type="subcellular location">
    <subcellularLocation>
        <location evidence="1 7">Cell membrane</location>
        <topology evidence="1 7">Multi-pass membrane protein</topology>
    </subcellularLocation>
</comment>
<evidence type="ECO:0000256" key="2">
    <source>
        <dbReference type="ARBA" id="ARBA00022448"/>
    </source>
</evidence>
<dbReference type="PANTHER" id="PTHR43163:SF6">
    <property type="entry name" value="DIPEPTIDE TRANSPORT SYSTEM PERMEASE PROTEIN DPPB-RELATED"/>
    <property type="match status" value="1"/>
</dbReference>
<organism evidence="10">
    <name type="scientific">Ignisphaera aggregans</name>
    <dbReference type="NCBI Taxonomy" id="334771"/>
    <lineage>
        <taxon>Archaea</taxon>
        <taxon>Thermoproteota</taxon>
        <taxon>Thermoprotei</taxon>
        <taxon>Desulfurococcales</taxon>
        <taxon>Desulfurococcaceae</taxon>
        <taxon>Ignisphaera</taxon>
    </lineage>
</organism>
<feature type="domain" description="ABC transmembrane type-1" evidence="8">
    <location>
        <begin position="100"/>
        <end position="329"/>
    </location>
</feature>
<dbReference type="Gene3D" id="1.10.3720.10">
    <property type="entry name" value="MetI-like"/>
    <property type="match status" value="1"/>
</dbReference>
<gene>
    <name evidence="10" type="ORF">ENU08_04230</name>
    <name evidence="9" type="ORF">ENU41_03270</name>
</gene>
<evidence type="ECO:0000313" key="9">
    <source>
        <dbReference type="EMBL" id="HGQ35681.1"/>
    </source>
</evidence>
<keyword evidence="3" id="KW-1003">Cell membrane</keyword>
<dbReference type="PANTHER" id="PTHR43163">
    <property type="entry name" value="DIPEPTIDE TRANSPORT SYSTEM PERMEASE PROTEIN DPPB-RELATED"/>
    <property type="match status" value="1"/>
</dbReference>
<dbReference type="SUPFAM" id="SSF161098">
    <property type="entry name" value="MetI-like"/>
    <property type="match status" value="1"/>
</dbReference>
<dbReference type="GO" id="GO:0055085">
    <property type="term" value="P:transmembrane transport"/>
    <property type="evidence" value="ECO:0007669"/>
    <property type="project" value="InterPro"/>
</dbReference>
<evidence type="ECO:0000256" key="6">
    <source>
        <dbReference type="ARBA" id="ARBA00023136"/>
    </source>
</evidence>
<keyword evidence="6 7" id="KW-0472">Membrane</keyword>
<dbReference type="InterPro" id="IPR000515">
    <property type="entry name" value="MetI-like"/>
</dbReference>
<evidence type="ECO:0000313" key="10">
    <source>
        <dbReference type="EMBL" id="HGQ64433.1"/>
    </source>
</evidence>
<name>A0A7C4JL46_9CREN</name>
<evidence type="ECO:0000256" key="3">
    <source>
        <dbReference type="ARBA" id="ARBA00022475"/>
    </source>
</evidence>
<comment type="caution">
    <text evidence="10">The sequence shown here is derived from an EMBL/GenBank/DDBJ whole genome shotgun (WGS) entry which is preliminary data.</text>
</comment>
<sequence length="338" mass="37131">MLTLNYIVKRFFISVLLIFGVVSITFVLTQFTPGDPAVIWAGKPRGPGATIAIAKAREYLGLDLPLHQRLALHMYRFFVGDWGVSVEFKQQVLVLVVRNFVASLEIVVYAFIIAMPLSLWLGTKASLSRGGLADKVIYFLSVIIAGAPRFLIAALLYLVLYITGYSSLGLRISPLYATFTGYTGFITLDTLLNGNLSMFIDSLLRILPPAISLASYPIGVITRVIRVSLAETFEEEYVRQAISLGIPRKIVVRKYAYPNILSVVAQLSGLLFSYLLLETMVVENVFSREGLGTLISRAIVASDYPLLVGATAFTAMVLIIANTLADIIQAITNPRVQL</sequence>
<reference evidence="10" key="1">
    <citation type="journal article" date="2020" name="mSystems">
        <title>Genome- and Community-Level Interaction Insights into Carbon Utilization and Element Cycling Functions of Hydrothermarchaeota in Hydrothermal Sediment.</title>
        <authorList>
            <person name="Zhou Z."/>
            <person name="Liu Y."/>
            <person name="Xu W."/>
            <person name="Pan J."/>
            <person name="Luo Z.H."/>
            <person name="Li M."/>
        </authorList>
    </citation>
    <scope>NUCLEOTIDE SEQUENCE [LARGE SCALE GENOMIC DNA]</scope>
    <source>
        <strain evidence="10">SpSt-637</strain>
        <strain evidence="9">SpSt-667</strain>
    </source>
</reference>
<keyword evidence="4 7" id="KW-0812">Transmembrane</keyword>
<dbReference type="AlphaFoldDB" id="A0A7C4JL46"/>
<feature type="transmembrane region" description="Helical" evidence="7">
    <location>
        <begin position="92"/>
        <end position="115"/>
    </location>
</feature>
<dbReference type="InterPro" id="IPR045621">
    <property type="entry name" value="BPD_transp_1_N"/>
</dbReference>